<evidence type="ECO:0000259" key="11">
    <source>
        <dbReference type="PROSITE" id="PS50157"/>
    </source>
</evidence>
<dbReference type="PANTHER" id="PTHR24393">
    <property type="entry name" value="ZINC FINGER PROTEIN"/>
    <property type="match status" value="1"/>
</dbReference>
<evidence type="ECO:0000256" key="6">
    <source>
        <dbReference type="ARBA" id="ARBA00023015"/>
    </source>
</evidence>
<keyword evidence="7" id="KW-0804">Transcription</keyword>
<dbReference type="RefSeq" id="XP_049150293.1">
    <property type="nucleotide sequence ID" value="XM_049293147.1"/>
</dbReference>
<keyword evidence="3" id="KW-0677">Repeat</keyword>
<name>A0A9Q8T5V6_9PEZI</name>
<dbReference type="PANTHER" id="PTHR24393:SF34">
    <property type="entry name" value="PR_SET DOMAIN 13"/>
    <property type="match status" value="1"/>
</dbReference>
<dbReference type="GO" id="GO:0005634">
    <property type="term" value="C:nucleus"/>
    <property type="evidence" value="ECO:0007669"/>
    <property type="project" value="TreeGrafter"/>
</dbReference>
<keyword evidence="5" id="KW-0862">Zinc</keyword>
<evidence type="ECO:0000256" key="10">
    <source>
        <dbReference type="SAM" id="MobiDB-lite"/>
    </source>
</evidence>
<dbReference type="GeneID" id="73348157"/>
<organism evidence="12 13">
    <name type="scientific">Colletotrichum lupini</name>
    <dbReference type="NCBI Taxonomy" id="145971"/>
    <lineage>
        <taxon>Eukaryota</taxon>
        <taxon>Fungi</taxon>
        <taxon>Dikarya</taxon>
        <taxon>Ascomycota</taxon>
        <taxon>Pezizomycotina</taxon>
        <taxon>Sordariomycetes</taxon>
        <taxon>Hypocreomycetidae</taxon>
        <taxon>Glomerellales</taxon>
        <taxon>Glomerellaceae</taxon>
        <taxon>Colletotrichum</taxon>
        <taxon>Colletotrichum acutatum species complex</taxon>
    </lineage>
</organism>
<evidence type="ECO:0000256" key="9">
    <source>
        <dbReference type="PROSITE-ProRule" id="PRU00042"/>
    </source>
</evidence>
<dbReference type="SUPFAM" id="SSF57667">
    <property type="entry name" value="beta-beta-alpha zinc fingers"/>
    <property type="match status" value="1"/>
</dbReference>
<evidence type="ECO:0000313" key="12">
    <source>
        <dbReference type="EMBL" id="UQC88691.1"/>
    </source>
</evidence>
<dbReference type="InterPro" id="IPR013087">
    <property type="entry name" value="Znf_C2H2_type"/>
</dbReference>
<dbReference type="GO" id="GO:0000978">
    <property type="term" value="F:RNA polymerase II cis-regulatory region sequence-specific DNA binding"/>
    <property type="evidence" value="ECO:0007669"/>
    <property type="project" value="TreeGrafter"/>
</dbReference>
<dbReference type="GO" id="GO:0008270">
    <property type="term" value="F:zinc ion binding"/>
    <property type="evidence" value="ECO:0007669"/>
    <property type="project" value="UniProtKB-KW"/>
</dbReference>
<sequence>MMLAERTMEETKYECSKCGKGFPRQHRLNKHMKTHTKPYKCLFSTPRATLDRCPAEFAEKKDLLRHRNTNHVRVDGPYKCPDCGEELGRSDYVSRHLNESCRMRKGGKQAPFSQPTQVGSKPHHLTACGKTQFDEHALDPGLW</sequence>
<dbReference type="Proteomes" id="UP000830671">
    <property type="component" value="Chromosome 7"/>
</dbReference>
<dbReference type="PROSITE" id="PS50157">
    <property type="entry name" value="ZINC_FINGER_C2H2_2"/>
    <property type="match status" value="1"/>
</dbReference>
<evidence type="ECO:0000313" key="13">
    <source>
        <dbReference type="Proteomes" id="UP000830671"/>
    </source>
</evidence>
<keyword evidence="4 9" id="KW-0863">Zinc-finger</keyword>
<evidence type="ECO:0000256" key="3">
    <source>
        <dbReference type="ARBA" id="ARBA00022737"/>
    </source>
</evidence>
<dbReference type="AlphaFoldDB" id="A0A9Q8T5V6"/>
<evidence type="ECO:0000256" key="4">
    <source>
        <dbReference type="ARBA" id="ARBA00022771"/>
    </source>
</evidence>
<keyword evidence="6" id="KW-0805">Transcription regulation</keyword>
<keyword evidence="13" id="KW-1185">Reference proteome</keyword>
<evidence type="ECO:0000256" key="1">
    <source>
        <dbReference type="ARBA" id="ARBA00006991"/>
    </source>
</evidence>
<reference evidence="12" key="1">
    <citation type="journal article" date="2021" name="Mol. Plant Microbe Interact.">
        <title>Complete Genome Sequence of the Plant-Pathogenic Fungus Colletotrichum lupini.</title>
        <authorList>
            <person name="Baroncelli R."/>
            <person name="Pensec F."/>
            <person name="Da Lio D."/>
            <person name="Boufleur T."/>
            <person name="Vicente I."/>
            <person name="Sarrocco S."/>
            <person name="Picot A."/>
            <person name="Baraldi E."/>
            <person name="Sukno S."/>
            <person name="Thon M."/>
            <person name="Le Floch G."/>
        </authorList>
    </citation>
    <scope>NUCLEOTIDE SEQUENCE</scope>
    <source>
        <strain evidence="12">IMI 504893</strain>
    </source>
</reference>
<feature type="domain" description="C2H2-type" evidence="11">
    <location>
        <begin position="13"/>
        <end position="40"/>
    </location>
</feature>
<protein>
    <recommendedName>
        <fullName evidence="11">C2H2-type domain-containing protein</fullName>
    </recommendedName>
</protein>
<evidence type="ECO:0000256" key="5">
    <source>
        <dbReference type="ARBA" id="ARBA00022833"/>
    </source>
</evidence>
<feature type="region of interest" description="Disordered" evidence="10">
    <location>
        <begin position="104"/>
        <end position="123"/>
    </location>
</feature>
<evidence type="ECO:0000256" key="2">
    <source>
        <dbReference type="ARBA" id="ARBA00022723"/>
    </source>
</evidence>
<gene>
    <name evidence="12" type="ORF">CLUP02_14216</name>
</gene>
<accession>A0A9Q8T5V6</accession>
<dbReference type="FunFam" id="3.30.160.60:FF:000761">
    <property type="entry name" value="Zinc finger protein 449"/>
    <property type="match status" value="1"/>
</dbReference>
<dbReference type="InterPro" id="IPR036236">
    <property type="entry name" value="Znf_C2H2_sf"/>
</dbReference>
<dbReference type="Pfam" id="PF00096">
    <property type="entry name" value="zf-C2H2"/>
    <property type="match status" value="1"/>
</dbReference>
<dbReference type="KEGG" id="clup:CLUP02_14216"/>
<dbReference type="PROSITE" id="PS00028">
    <property type="entry name" value="ZINC_FINGER_C2H2_1"/>
    <property type="match status" value="1"/>
</dbReference>
<dbReference type="EMBL" id="CP019479">
    <property type="protein sequence ID" value="UQC88691.1"/>
    <property type="molecule type" value="Genomic_DNA"/>
</dbReference>
<proteinExistence type="inferred from homology"/>
<evidence type="ECO:0000256" key="8">
    <source>
        <dbReference type="ARBA" id="ARBA00023242"/>
    </source>
</evidence>
<dbReference type="SMART" id="SM00355">
    <property type="entry name" value="ZnF_C2H2"/>
    <property type="match status" value="3"/>
</dbReference>
<comment type="similarity">
    <text evidence="1">Belongs to the krueppel C2H2-type zinc-finger protein family.</text>
</comment>
<dbReference type="GO" id="GO:0001228">
    <property type="term" value="F:DNA-binding transcription activator activity, RNA polymerase II-specific"/>
    <property type="evidence" value="ECO:0007669"/>
    <property type="project" value="TreeGrafter"/>
</dbReference>
<dbReference type="Gene3D" id="3.30.160.60">
    <property type="entry name" value="Classic Zinc Finger"/>
    <property type="match status" value="2"/>
</dbReference>
<evidence type="ECO:0000256" key="7">
    <source>
        <dbReference type="ARBA" id="ARBA00023163"/>
    </source>
</evidence>
<keyword evidence="2" id="KW-0479">Metal-binding</keyword>
<keyword evidence="8" id="KW-0539">Nucleus</keyword>